<gene>
    <name evidence="5" type="ORF">FA014_08480</name>
</gene>
<dbReference type="GO" id="GO:0004386">
    <property type="term" value="F:helicase activity"/>
    <property type="evidence" value="ECO:0007669"/>
    <property type="project" value="UniProtKB-KW"/>
</dbReference>
<dbReference type="Pfam" id="PF00271">
    <property type="entry name" value="Helicase_C"/>
    <property type="match status" value="1"/>
</dbReference>
<evidence type="ECO:0000256" key="2">
    <source>
        <dbReference type="SAM" id="MobiDB-lite"/>
    </source>
</evidence>
<sequence length="1041" mass="110776">MPAVPSPADPAGGPGDPAGDWRAVLDGLLAWGADAPAARSRRAGLQVELRELTPRTRERWNGPVSRTAVARGPGEPPDPATAGYRLGVRPVTRTDRGWTRGSVTWANIPHLRARLDLDPEQHRWFCQVGALHRAAEPPVPGQDAAWVYLDDFANPVLWDLLDQAQALGIVLVGSGAGAEVRRAGAARLGLDVARTADGPDGPGGLRVAAHLTVDGEAHPVAHAHAIGDHGVYVVDPAHPRRVLLAPTAEPLGPQQLALLGDTAGGRTVADALRAGVVVPADQAGAFLRERLPALRAGLDVGSADGSVVVPPPAPPTLVLTVRHLPGRVVDLTWRWDGHARSGPAPDPRTLVPADLVPGGWPDGADDAGAPGTPDPGPDAHPPLALPATLRDADAADFVTGALPRIAALRGVRVDTVGTVPDYRVLHDAPVLTVTAQPSERTDWFDLGVTVTIGGRTVPFGPLFTALAQGRRRLRLVDHTYLSLDHPALEPLAALVAEARELAEWETGLRVSRHQTSLWADLAALADEAEPPDAWRGLLAEAAGDAPAPVPVPAGLRADLRPYQAEGLAWLAFLWRHRLGGILADDMGLGKTLQTLALLQHAVESRGEVEEHRPFLVVAPTSVTPNWVAEAARFTPGLTVRRVEATQAAGPVPLADVAAGADVVVTSYALLRLDAAAYAAVGWAGVVLDEAQQVKNPASRVHRAAKDLGAPFVLALSGTPVENSLTELHALLDLVAPGLLPPAATFALQYVRPIEDAHAGIATGPGAGDLPESAARLRAGRLERLRRRIRPFLLRRTKDLVAADLPEKQEQTLTVALDPAHRDVYDRYLQRERQKVLGLIDDLDRQRFIVYRSLTLLRMLALDASLIDPALAGIPSAKLDALLEQLDDVVAEGHRALVFSQFTSYLARAADRLDAAGVPYVYLDGSTTRRGEVVDEFRTGDAPVFLLSLKAGGTGLNLTEADYVFLLDPWWNPAAEQQAVDRAHRIGQDRPVLVYRLIAEGTIEEKVVALQARKAALVDAVLDDGDLFSTTLTPDDLRGLLG</sequence>
<feature type="domain" description="Helicase ATP-binding" evidence="3">
    <location>
        <begin position="571"/>
        <end position="737"/>
    </location>
</feature>
<dbReference type="SUPFAM" id="SSF52540">
    <property type="entry name" value="P-loop containing nucleoside triphosphate hydrolases"/>
    <property type="match status" value="2"/>
</dbReference>
<dbReference type="GO" id="GO:0016787">
    <property type="term" value="F:hydrolase activity"/>
    <property type="evidence" value="ECO:0007669"/>
    <property type="project" value="UniProtKB-KW"/>
</dbReference>
<organism evidence="5 6">
    <name type="scientific">Cellulomonas hominis</name>
    <dbReference type="NCBI Taxonomy" id="156981"/>
    <lineage>
        <taxon>Bacteria</taxon>
        <taxon>Bacillati</taxon>
        <taxon>Actinomycetota</taxon>
        <taxon>Actinomycetes</taxon>
        <taxon>Micrococcales</taxon>
        <taxon>Cellulomonadaceae</taxon>
        <taxon>Cellulomonas</taxon>
    </lineage>
</organism>
<proteinExistence type="predicted"/>
<dbReference type="EMBL" id="SZYE01000051">
    <property type="protein sequence ID" value="TKR23968.1"/>
    <property type="molecule type" value="Genomic_DNA"/>
</dbReference>
<evidence type="ECO:0000259" key="3">
    <source>
        <dbReference type="PROSITE" id="PS51192"/>
    </source>
</evidence>
<dbReference type="PROSITE" id="PS51192">
    <property type="entry name" value="HELICASE_ATP_BIND_1"/>
    <property type="match status" value="1"/>
</dbReference>
<dbReference type="GO" id="GO:0005524">
    <property type="term" value="F:ATP binding"/>
    <property type="evidence" value="ECO:0007669"/>
    <property type="project" value="InterPro"/>
</dbReference>
<dbReference type="PROSITE" id="PS51194">
    <property type="entry name" value="HELICASE_CTER"/>
    <property type="match status" value="1"/>
</dbReference>
<dbReference type="CDD" id="cd18793">
    <property type="entry name" value="SF2_C_SNF"/>
    <property type="match status" value="1"/>
</dbReference>
<comment type="caution">
    <text evidence="5">The sequence shown here is derived from an EMBL/GenBank/DDBJ whole genome shotgun (WGS) entry which is preliminary data.</text>
</comment>
<dbReference type="OrthoDB" id="9760715at2"/>
<dbReference type="Gene3D" id="3.40.50.300">
    <property type="entry name" value="P-loop containing nucleotide triphosphate hydrolases"/>
    <property type="match status" value="1"/>
</dbReference>
<keyword evidence="1" id="KW-0378">Hydrolase</keyword>
<reference evidence="5 6" key="1">
    <citation type="submission" date="2019-05" db="EMBL/GenBank/DDBJ databases">
        <title>Genome sequence of Cellulomonas hominis strain CS1.</title>
        <authorList>
            <person name="Belmont J."/>
            <person name="Maclea K.S."/>
        </authorList>
    </citation>
    <scope>NUCLEOTIDE SEQUENCE [LARGE SCALE GENOMIC DNA]</scope>
    <source>
        <strain evidence="5 6">CS1</strain>
    </source>
</reference>
<feature type="compositionally biased region" description="Pro residues" evidence="2">
    <location>
        <begin position="372"/>
        <end position="384"/>
    </location>
</feature>
<evidence type="ECO:0000256" key="1">
    <source>
        <dbReference type="ARBA" id="ARBA00022801"/>
    </source>
</evidence>
<dbReference type="InterPro" id="IPR027417">
    <property type="entry name" value="P-loop_NTPase"/>
</dbReference>
<feature type="domain" description="Helicase C-terminal" evidence="4">
    <location>
        <begin position="881"/>
        <end position="1027"/>
    </location>
</feature>
<dbReference type="PANTHER" id="PTHR10799">
    <property type="entry name" value="SNF2/RAD54 HELICASE FAMILY"/>
    <property type="match status" value="1"/>
</dbReference>
<dbReference type="SMART" id="SM00490">
    <property type="entry name" value="HELICc"/>
    <property type="match status" value="1"/>
</dbReference>
<feature type="region of interest" description="Disordered" evidence="2">
    <location>
        <begin position="338"/>
        <end position="385"/>
    </location>
</feature>
<dbReference type="InterPro" id="IPR014001">
    <property type="entry name" value="Helicase_ATP-bd"/>
</dbReference>
<keyword evidence="5" id="KW-0347">Helicase</keyword>
<dbReference type="InterPro" id="IPR001650">
    <property type="entry name" value="Helicase_C-like"/>
</dbReference>
<evidence type="ECO:0000259" key="4">
    <source>
        <dbReference type="PROSITE" id="PS51194"/>
    </source>
</evidence>
<dbReference type="Gene3D" id="3.40.50.10810">
    <property type="entry name" value="Tandem AAA-ATPase domain"/>
    <property type="match status" value="1"/>
</dbReference>
<dbReference type="AlphaFoldDB" id="A0A7Z8JZJ5"/>
<dbReference type="InterPro" id="IPR000330">
    <property type="entry name" value="SNF2_N"/>
</dbReference>
<protein>
    <submittedName>
        <fullName evidence="5">DEAD/DEAH box helicase</fullName>
    </submittedName>
</protein>
<dbReference type="Pfam" id="PF00176">
    <property type="entry name" value="SNF2-rel_dom"/>
    <property type="match status" value="1"/>
</dbReference>
<dbReference type="SMART" id="SM00487">
    <property type="entry name" value="DEXDc"/>
    <property type="match status" value="1"/>
</dbReference>
<dbReference type="Proteomes" id="UP000308121">
    <property type="component" value="Unassembled WGS sequence"/>
</dbReference>
<evidence type="ECO:0000313" key="6">
    <source>
        <dbReference type="Proteomes" id="UP000308121"/>
    </source>
</evidence>
<dbReference type="InterPro" id="IPR038718">
    <property type="entry name" value="SNF2-like_sf"/>
</dbReference>
<dbReference type="InterPro" id="IPR049730">
    <property type="entry name" value="SNF2/RAD54-like_C"/>
</dbReference>
<name>A0A7Z8JZJ5_9CELL</name>
<evidence type="ECO:0000313" key="5">
    <source>
        <dbReference type="EMBL" id="TKR23968.1"/>
    </source>
</evidence>
<keyword evidence="5" id="KW-0067">ATP-binding</keyword>
<dbReference type="RefSeq" id="WP_154729259.1">
    <property type="nucleotide sequence ID" value="NZ_SZYE01000051.1"/>
</dbReference>
<keyword evidence="5" id="KW-0547">Nucleotide-binding</keyword>
<accession>A0A7Z8JZJ5</accession>